<dbReference type="GO" id="GO:0006313">
    <property type="term" value="P:DNA transposition"/>
    <property type="evidence" value="ECO:0007669"/>
    <property type="project" value="UniProtKB-UniRule"/>
</dbReference>
<gene>
    <name evidence="7" type="ORF">OXPF_00830</name>
</gene>
<reference evidence="7 8" key="1">
    <citation type="submission" date="2015-09" db="EMBL/GenBank/DDBJ databases">
        <title>Genome sequence of Oxobacter pfennigii DSM 3222.</title>
        <authorList>
            <person name="Poehlein A."/>
            <person name="Bengelsdorf F.R."/>
            <person name="Schiel-Bengelsdorf B."/>
            <person name="Duerre P."/>
            <person name="Daniel R."/>
        </authorList>
    </citation>
    <scope>NUCLEOTIDE SEQUENCE [LARGE SCALE GENOMIC DNA]</scope>
    <source>
        <strain evidence="7 8">DSM 3222</strain>
    </source>
</reference>
<dbReference type="Pfam" id="PF00872">
    <property type="entry name" value="Transposase_mut"/>
    <property type="match status" value="1"/>
</dbReference>
<comment type="caution">
    <text evidence="7">The sequence shown here is derived from an EMBL/GenBank/DDBJ whole genome shotgun (WGS) entry which is preliminary data.</text>
</comment>
<dbReference type="GO" id="GO:0004803">
    <property type="term" value="F:transposase activity"/>
    <property type="evidence" value="ECO:0007669"/>
    <property type="project" value="UniProtKB-UniRule"/>
</dbReference>
<dbReference type="EMBL" id="LKET01000006">
    <property type="protein sequence ID" value="KPU46355.1"/>
    <property type="molecule type" value="Genomic_DNA"/>
</dbReference>
<dbReference type="Proteomes" id="UP000050326">
    <property type="component" value="Unassembled WGS sequence"/>
</dbReference>
<name>A0A0P8Z2G2_9CLOT</name>
<organism evidence="7 8">
    <name type="scientific">Oxobacter pfennigii</name>
    <dbReference type="NCBI Taxonomy" id="36849"/>
    <lineage>
        <taxon>Bacteria</taxon>
        <taxon>Bacillati</taxon>
        <taxon>Bacillota</taxon>
        <taxon>Clostridia</taxon>
        <taxon>Eubacteriales</taxon>
        <taxon>Clostridiaceae</taxon>
        <taxon>Oxobacter</taxon>
    </lineage>
</organism>
<dbReference type="STRING" id="36849.OXPF_00830"/>
<keyword evidence="3 6" id="KW-0815">Transposition</keyword>
<keyword evidence="5 6" id="KW-0233">DNA recombination</keyword>
<dbReference type="GO" id="GO:0003677">
    <property type="term" value="F:DNA binding"/>
    <property type="evidence" value="ECO:0007669"/>
    <property type="project" value="UniProtKB-UniRule"/>
</dbReference>
<dbReference type="PANTHER" id="PTHR33217">
    <property type="entry name" value="TRANSPOSASE FOR INSERTION SEQUENCE ELEMENT IS1081"/>
    <property type="match status" value="1"/>
</dbReference>
<evidence type="ECO:0000256" key="1">
    <source>
        <dbReference type="ARBA" id="ARBA00002190"/>
    </source>
</evidence>
<keyword evidence="8" id="KW-1185">Reference proteome</keyword>
<evidence type="ECO:0000256" key="6">
    <source>
        <dbReference type="RuleBase" id="RU365089"/>
    </source>
</evidence>
<evidence type="ECO:0000313" key="8">
    <source>
        <dbReference type="Proteomes" id="UP000050326"/>
    </source>
</evidence>
<proteinExistence type="inferred from homology"/>
<keyword evidence="6" id="KW-0814">Transposable element</keyword>
<dbReference type="PANTHER" id="PTHR33217:SF8">
    <property type="entry name" value="MUTATOR FAMILY TRANSPOSASE"/>
    <property type="match status" value="1"/>
</dbReference>
<dbReference type="PROSITE" id="PS01007">
    <property type="entry name" value="TRANSPOSASE_MUTATOR"/>
    <property type="match status" value="1"/>
</dbReference>
<evidence type="ECO:0000313" key="7">
    <source>
        <dbReference type="EMBL" id="KPU46355.1"/>
    </source>
</evidence>
<accession>A0A0P8Z2G2</accession>
<evidence type="ECO:0000256" key="4">
    <source>
        <dbReference type="ARBA" id="ARBA00023125"/>
    </source>
</evidence>
<dbReference type="PATRIC" id="fig|36849.3.peg.92"/>
<keyword evidence="4 6" id="KW-0238">DNA-binding</keyword>
<dbReference type="AlphaFoldDB" id="A0A0P8Z2G2"/>
<dbReference type="InterPro" id="IPR001207">
    <property type="entry name" value="Transposase_mutator"/>
</dbReference>
<evidence type="ECO:0000256" key="5">
    <source>
        <dbReference type="ARBA" id="ARBA00023172"/>
    </source>
</evidence>
<protein>
    <recommendedName>
        <fullName evidence="6">Mutator family transposase</fullName>
    </recommendedName>
</protein>
<comment type="function">
    <text evidence="1 6">Required for the transposition of the insertion element.</text>
</comment>
<evidence type="ECO:0000256" key="3">
    <source>
        <dbReference type="ARBA" id="ARBA00022578"/>
    </source>
</evidence>
<sequence length="175" mass="20562">MIVDGLTGFGEAIKAAFPKTVIQRCIVHQIRNSTKYVSYKHLKEFTRDLKSIYTAATENEALMELDRLDTKWGDKYSIALKSWRNNWDELSTFFQYPQEVRTLIYTTNTIESYNRQPHKVTKSRAVFPTDESLLKMLYLATVDITKKWTQSIRNWAMVLAQLSIYFKDRINEGIF</sequence>
<comment type="similarity">
    <text evidence="2 6">Belongs to the transposase mutator family.</text>
</comment>
<evidence type="ECO:0000256" key="2">
    <source>
        <dbReference type="ARBA" id="ARBA00010961"/>
    </source>
</evidence>